<evidence type="ECO:0000256" key="2">
    <source>
        <dbReference type="ARBA" id="ARBA00023002"/>
    </source>
</evidence>
<dbReference type="PANTHER" id="PTHR13878:SF97">
    <property type="entry name" value="ISOAMYL ALCOHOL OXIDASE"/>
    <property type="match status" value="1"/>
</dbReference>
<keyword evidence="2" id="KW-0560">Oxidoreductase</keyword>
<dbReference type="InterPro" id="IPR050432">
    <property type="entry name" value="FAD-linked_Oxidoreductases_BP"/>
</dbReference>
<feature type="chain" id="PRO_5042051499" evidence="3">
    <location>
        <begin position="20"/>
        <end position="596"/>
    </location>
</feature>
<dbReference type="PANTHER" id="PTHR13878">
    <property type="entry name" value="GULONOLACTONE OXIDASE"/>
    <property type="match status" value="1"/>
</dbReference>
<dbReference type="PROSITE" id="PS51387">
    <property type="entry name" value="FAD_PCMH"/>
    <property type="match status" value="1"/>
</dbReference>
<dbReference type="Proteomes" id="UP001286456">
    <property type="component" value="Unassembled WGS sequence"/>
</dbReference>
<comment type="similarity">
    <text evidence="1">Belongs to the oxygen-dependent FAD-linked oxidoreductase family.</text>
</comment>
<evidence type="ECO:0000256" key="1">
    <source>
        <dbReference type="ARBA" id="ARBA00005466"/>
    </source>
</evidence>
<sequence>MKFLGAWLVIAAAVRANFACQPLDTRNPWTSTVRESCKCYPGDSCWPSGSDWDNLNRTVGGRLTRAIPPGAVCYDSFEGIPTKDPAKCAEVASQWSNGSWTVNQATIPFITPFSNNTCEPNTATGLPGPPSGCQDTCTIGLLSQYAILATSADDIVAGVNYARNKNLRLIIRNTGHCFMGRSSGSGALVINTHRLNLIEFDSNCAHCDGHTGGVVKIGAGVMIKDLYAAAWPKNLDVMSGECATVGIGGGFLGGGGQGPLAGYYGVASDHAVSIDVVLATGKKLTVDSEQNSDLFWALKGGGMGTFGVVTSVTLKTYPTMPVTGMSLHIVDSGDRFWEGVRIWYTMGPKFTAAGIYVWYTMADGALSAQPFVAPNMTIAQFNAVVDPLLAQLRTANVSFTTTEVKTYPKFSNLYEDLWELSHMNSGSNTYWGGRMISQTDVKDRGSDIVAAFRQMSNMYPGQVLFGGHLVNPGNRIKDLQQKLSAVHPVWRDAADFQVFLYTPPPCLSVEQRAEAERRVTVELGGALRAVTPTSAVYSNEGDVNEPNWQDAFWGPVVYPKVLKIKKKYDPTDVFWSKSSTGSEGWAIRNDLRLCRV</sequence>
<dbReference type="Gene3D" id="3.30.465.10">
    <property type="match status" value="2"/>
</dbReference>
<gene>
    <name evidence="5" type="ORF">B0T19DRAFT_413549</name>
</gene>
<reference evidence="5" key="2">
    <citation type="submission" date="2023-06" db="EMBL/GenBank/DDBJ databases">
        <authorList>
            <consortium name="Lawrence Berkeley National Laboratory"/>
            <person name="Haridas S."/>
            <person name="Hensen N."/>
            <person name="Bonometti L."/>
            <person name="Westerberg I."/>
            <person name="Brannstrom I.O."/>
            <person name="Guillou S."/>
            <person name="Cros-Aarteil S."/>
            <person name="Calhoun S."/>
            <person name="Kuo A."/>
            <person name="Mondo S."/>
            <person name="Pangilinan J."/>
            <person name="Riley R."/>
            <person name="Labutti K."/>
            <person name="Andreopoulos B."/>
            <person name="Lipzen A."/>
            <person name="Chen C."/>
            <person name="Yanf M."/>
            <person name="Daum C."/>
            <person name="Ng V."/>
            <person name="Clum A."/>
            <person name="Steindorff A."/>
            <person name="Ohm R."/>
            <person name="Martin F."/>
            <person name="Silar P."/>
            <person name="Natvig D."/>
            <person name="Lalanne C."/>
            <person name="Gautier V."/>
            <person name="Ament-Velasquez S.L."/>
            <person name="Kruys A."/>
            <person name="Hutchinson M.I."/>
            <person name="Powell A.J."/>
            <person name="Barry K."/>
            <person name="Miller A.N."/>
            <person name="Grigoriev I.V."/>
            <person name="Debuchy R."/>
            <person name="Gladieux P."/>
            <person name="Thoren M.H."/>
            <person name="Johannesson H."/>
        </authorList>
    </citation>
    <scope>NUCLEOTIDE SEQUENCE</scope>
    <source>
        <strain evidence="5">SMH4131-1</strain>
    </source>
</reference>
<dbReference type="GO" id="GO:0071949">
    <property type="term" value="F:FAD binding"/>
    <property type="evidence" value="ECO:0007669"/>
    <property type="project" value="InterPro"/>
</dbReference>
<dbReference type="InterPro" id="IPR036318">
    <property type="entry name" value="FAD-bd_PCMH-like_sf"/>
</dbReference>
<accession>A0AAE0J6F7</accession>
<dbReference type="Pfam" id="PF08031">
    <property type="entry name" value="BBE"/>
    <property type="match status" value="1"/>
</dbReference>
<dbReference type="InterPro" id="IPR012951">
    <property type="entry name" value="BBE"/>
</dbReference>
<protein>
    <submittedName>
        <fullName evidence="5">FAD binding domain-containing protein</fullName>
    </submittedName>
</protein>
<dbReference type="InterPro" id="IPR016169">
    <property type="entry name" value="FAD-bd_PCMH_sub2"/>
</dbReference>
<proteinExistence type="inferred from homology"/>
<dbReference type="InterPro" id="IPR006094">
    <property type="entry name" value="Oxid_FAD_bind_N"/>
</dbReference>
<feature type="domain" description="FAD-binding PCMH-type" evidence="4">
    <location>
        <begin position="138"/>
        <end position="319"/>
    </location>
</feature>
<evidence type="ECO:0000313" key="6">
    <source>
        <dbReference type="Proteomes" id="UP001286456"/>
    </source>
</evidence>
<comment type="caution">
    <text evidence="5">The sequence shown here is derived from an EMBL/GenBank/DDBJ whole genome shotgun (WGS) entry which is preliminary data.</text>
</comment>
<evidence type="ECO:0000256" key="3">
    <source>
        <dbReference type="SAM" id="SignalP"/>
    </source>
</evidence>
<keyword evidence="3" id="KW-0732">Signal</keyword>
<organism evidence="5 6">
    <name type="scientific">Cercophora scortea</name>
    <dbReference type="NCBI Taxonomy" id="314031"/>
    <lineage>
        <taxon>Eukaryota</taxon>
        <taxon>Fungi</taxon>
        <taxon>Dikarya</taxon>
        <taxon>Ascomycota</taxon>
        <taxon>Pezizomycotina</taxon>
        <taxon>Sordariomycetes</taxon>
        <taxon>Sordariomycetidae</taxon>
        <taxon>Sordariales</taxon>
        <taxon>Lasiosphaeriaceae</taxon>
        <taxon>Cercophora</taxon>
    </lineage>
</organism>
<dbReference type="EMBL" id="JAUEPO010000001">
    <property type="protein sequence ID" value="KAK3337807.1"/>
    <property type="molecule type" value="Genomic_DNA"/>
</dbReference>
<dbReference type="SUPFAM" id="SSF56176">
    <property type="entry name" value="FAD-binding/transporter-associated domain-like"/>
    <property type="match status" value="1"/>
</dbReference>
<dbReference type="AlphaFoldDB" id="A0AAE0J6F7"/>
<keyword evidence="6" id="KW-1185">Reference proteome</keyword>
<dbReference type="Pfam" id="PF01565">
    <property type="entry name" value="FAD_binding_4"/>
    <property type="match status" value="1"/>
</dbReference>
<evidence type="ECO:0000313" key="5">
    <source>
        <dbReference type="EMBL" id="KAK3337807.1"/>
    </source>
</evidence>
<dbReference type="GO" id="GO:0016491">
    <property type="term" value="F:oxidoreductase activity"/>
    <property type="evidence" value="ECO:0007669"/>
    <property type="project" value="UniProtKB-KW"/>
</dbReference>
<feature type="signal peptide" evidence="3">
    <location>
        <begin position="1"/>
        <end position="19"/>
    </location>
</feature>
<name>A0AAE0J6F7_9PEZI</name>
<reference evidence="5" key="1">
    <citation type="journal article" date="2023" name="Mol. Phylogenet. Evol.">
        <title>Genome-scale phylogeny and comparative genomics of the fungal order Sordariales.</title>
        <authorList>
            <person name="Hensen N."/>
            <person name="Bonometti L."/>
            <person name="Westerberg I."/>
            <person name="Brannstrom I.O."/>
            <person name="Guillou S."/>
            <person name="Cros-Aarteil S."/>
            <person name="Calhoun S."/>
            <person name="Haridas S."/>
            <person name="Kuo A."/>
            <person name="Mondo S."/>
            <person name="Pangilinan J."/>
            <person name="Riley R."/>
            <person name="LaButti K."/>
            <person name="Andreopoulos B."/>
            <person name="Lipzen A."/>
            <person name="Chen C."/>
            <person name="Yan M."/>
            <person name="Daum C."/>
            <person name="Ng V."/>
            <person name="Clum A."/>
            <person name="Steindorff A."/>
            <person name="Ohm R.A."/>
            <person name="Martin F."/>
            <person name="Silar P."/>
            <person name="Natvig D.O."/>
            <person name="Lalanne C."/>
            <person name="Gautier V."/>
            <person name="Ament-Velasquez S.L."/>
            <person name="Kruys A."/>
            <person name="Hutchinson M.I."/>
            <person name="Powell A.J."/>
            <person name="Barry K."/>
            <person name="Miller A.N."/>
            <person name="Grigoriev I.V."/>
            <person name="Debuchy R."/>
            <person name="Gladieux P."/>
            <person name="Hiltunen Thoren M."/>
            <person name="Johannesson H."/>
        </authorList>
    </citation>
    <scope>NUCLEOTIDE SEQUENCE</scope>
    <source>
        <strain evidence="5">SMH4131-1</strain>
    </source>
</reference>
<dbReference type="InterPro" id="IPR016166">
    <property type="entry name" value="FAD-bd_PCMH"/>
</dbReference>
<evidence type="ECO:0000259" key="4">
    <source>
        <dbReference type="PROSITE" id="PS51387"/>
    </source>
</evidence>